<evidence type="ECO:0000313" key="1">
    <source>
        <dbReference type="EMBL" id="KON88777.1"/>
    </source>
</evidence>
<evidence type="ECO:0000313" key="2">
    <source>
        <dbReference type="Proteomes" id="UP000037109"/>
    </source>
</evidence>
<dbReference type="EMBL" id="LGUF01000007">
    <property type="protein sequence ID" value="KON88777.1"/>
    <property type="molecule type" value="Genomic_DNA"/>
</dbReference>
<dbReference type="AlphaFoldDB" id="A0A0M0GH09"/>
<organism evidence="1 2">
    <name type="scientific">Sporosarcina globispora</name>
    <name type="common">Bacillus globisporus</name>
    <dbReference type="NCBI Taxonomy" id="1459"/>
    <lineage>
        <taxon>Bacteria</taxon>
        <taxon>Bacillati</taxon>
        <taxon>Bacillota</taxon>
        <taxon>Bacilli</taxon>
        <taxon>Bacillales</taxon>
        <taxon>Caryophanaceae</taxon>
        <taxon>Sporosarcina</taxon>
    </lineage>
</organism>
<accession>A0A0M0GH09</accession>
<proteinExistence type="predicted"/>
<dbReference type="OrthoDB" id="5504491at2"/>
<dbReference type="Proteomes" id="UP000037109">
    <property type="component" value="Unassembled WGS sequence"/>
</dbReference>
<keyword evidence="2" id="KW-1185">Reference proteome</keyword>
<dbReference type="Gene3D" id="3.40.50.1000">
    <property type="entry name" value="HAD superfamily/HAD-like"/>
    <property type="match status" value="1"/>
</dbReference>
<dbReference type="STRING" id="1459.AF332_19550"/>
<dbReference type="InterPro" id="IPR023214">
    <property type="entry name" value="HAD_sf"/>
</dbReference>
<dbReference type="RefSeq" id="WP_053436157.1">
    <property type="nucleotide sequence ID" value="NZ_LGUF01000007.1"/>
</dbReference>
<sequence>MGLAQEEYNSLSQFEKEEVIQKTEDVFLKNGADFTIRTFSELPQVIEKINILINEGKGIHRSR</sequence>
<protein>
    <submittedName>
        <fullName evidence="1">Uncharacterized protein</fullName>
    </submittedName>
</protein>
<dbReference type="PATRIC" id="fig|1459.3.peg.4304"/>
<reference evidence="2" key="1">
    <citation type="submission" date="2015-07" db="EMBL/GenBank/DDBJ databases">
        <title>Fjat-10036 dsm4.</title>
        <authorList>
            <person name="Liu B."/>
            <person name="Wang J."/>
            <person name="Zhu Y."/>
            <person name="Liu G."/>
            <person name="Chen Q."/>
            <person name="Chen Z."/>
            <person name="Lan J."/>
            <person name="Che J."/>
            <person name="Ge C."/>
            <person name="Shi H."/>
            <person name="Pan Z."/>
            <person name="Liu X."/>
        </authorList>
    </citation>
    <scope>NUCLEOTIDE SEQUENCE [LARGE SCALE GENOMIC DNA]</scope>
    <source>
        <strain evidence="2">DSM 4</strain>
    </source>
</reference>
<gene>
    <name evidence="1" type="ORF">AF332_19550</name>
</gene>
<name>A0A0M0GH09_SPOGL</name>
<comment type="caution">
    <text evidence="1">The sequence shown here is derived from an EMBL/GenBank/DDBJ whole genome shotgun (WGS) entry which is preliminary data.</text>
</comment>